<feature type="transmembrane region" description="Helical" evidence="8">
    <location>
        <begin position="382"/>
        <end position="402"/>
    </location>
</feature>
<dbReference type="InterPro" id="IPR052175">
    <property type="entry name" value="ComplexI-like_HydComp"/>
</dbReference>
<gene>
    <name evidence="10" type="ORF">AWY79_10075</name>
    <name evidence="11" type="ORF">EDC59_103129</name>
</gene>
<dbReference type="PRINTS" id="PR01437">
    <property type="entry name" value="NUOXDRDTASE4"/>
</dbReference>
<accession>A0A126QNN4</accession>
<evidence type="ECO:0000256" key="6">
    <source>
        <dbReference type="ARBA" id="ARBA00023136"/>
    </source>
</evidence>
<dbReference type="Proteomes" id="UP000295506">
    <property type="component" value="Unassembled WGS sequence"/>
</dbReference>
<organism evidence="11 13">
    <name type="scientific">Pseudodesulfovibrio indicus</name>
    <dbReference type="NCBI Taxonomy" id="1716143"/>
    <lineage>
        <taxon>Bacteria</taxon>
        <taxon>Pseudomonadati</taxon>
        <taxon>Thermodesulfobacteriota</taxon>
        <taxon>Desulfovibrionia</taxon>
        <taxon>Desulfovibrionales</taxon>
        <taxon>Desulfovibrionaceae</taxon>
    </lineage>
</organism>
<evidence type="ECO:0000256" key="3">
    <source>
        <dbReference type="ARBA" id="ARBA00022692"/>
    </source>
</evidence>
<dbReference type="KEGG" id="dej:AWY79_10075"/>
<reference evidence="11 13" key="2">
    <citation type="submission" date="2019-03" db="EMBL/GenBank/DDBJ databases">
        <title>Genomic Encyclopedia of Type Strains, Phase IV (KMG-IV): sequencing the most valuable type-strain genomes for metagenomic binning, comparative biology and taxonomic classification.</title>
        <authorList>
            <person name="Goeker M."/>
        </authorList>
    </citation>
    <scope>NUCLEOTIDE SEQUENCE [LARGE SCALE GENOMIC DNA]</scope>
    <source>
        <strain evidence="11 13">DSM 101483</strain>
    </source>
</reference>
<feature type="transmembrane region" description="Helical" evidence="8">
    <location>
        <begin position="248"/>
        <end position="268"/>
    </location>
</feature>
<dbReference type="RefSeq" id="WP_066803134.1">
    <property type="nucleotide sequence ID" value="NZ_CP014206.1"/>
</dbReference>
<dbReference type="GO" id="GO:0008137">
    <property type="term" value="F:NADH dehydrogenase (ubiquinone) activity"/>
    <property type="evidence" value="ECO:0007669"/>
    <property type="project" value="InterPro"/>
</dbReference>
<dbReference type="Proteomes" id="UP000055611">
    <property type="component" value="Chromosome"/>
</dbReference>
<evidence type="ECO:0000313" key="11">
    <source>
        <dbReference type="EMBL" id="TDT89831.1"/>
    </source>
</evidence>
<feature type="transmembrane region" description="Helical" evidence="8">
    <location>
        <begin position="467"/>
        <end position="484"/>
    </location>
</feature>
<feature type="transmembrane region" description="Helical" evidence="8">
    <location>
        <begin position="192"/>
        <end position="214"/>
    </location>
</feature>
<proteinExistence type="predicted"/>
<keyword evidence="5" id="KW-0560">Oxidoreductase</keyword>
<sequence length="599" mass="65203">METSVFYHPSMAFLALALLVPFVPAALWKNKAFRGGLALLAPLIALYSIFTVTPGMYGALEYLDQTLVLGRVDKLSIVFGQVFAVIAFIGCIYGMHVEDRGHYVAGSLYVAGGFGCVFAGDLLTVFLFWELMSIGSTFLIWQARTKESVGAGFRYFLYHTVGGLFLLAGLLLKYKATGSFAFVGVNPAEAHLYDWLILIGFCVNAAVVPLHAWLPDAYPRASVCGAVYMCAFTTKTAVYVLARGFAGWEVLAVAGTCMAVFGVLYACIENNARRILSYHIVSQVGYMVAGIGIGTAMTLNGAVAHAYAHILYKGLLFMGTGAILYSVGTAKLDKLGGLAYRLPWVMVWYMVAALSISGMPLFNGFISKTMTIAGAAEAHRTILALGMEVAAVGTFISVGIKLPYFAFWGGKKEYTGEVKPLPVNMYVGMALCGLLCIAQGVYPHMLYQYLPMEIEGHHFVPWTIDKVINAGLLLGFSGLAFYLTREIITPHAKLNLDFDWFYRLIGRVTMRAICWPVSKVDDVWTEVYRTVGLRALLGMGDGTSWFDKKGIDTVVDGSAYTVRNIGRLGAKAQTANLQDYLALAAVLGLGIFALVWYFG</sequence>
<dbReference type="GO" id="GO:0016491">
    <property type="term" value="F:oxidoreductase activity"/>
    <property type="evidence" value="ECO:0007669"/>
    <property type="project" value="UniProtKB-KW"/>
</dbReference>
<evidence type="ECO:0000256" key="4">
    <source>
        <dbReference type="ARBA" id="ARBA00022989"/>
    </source>
</evidence>
<dbReference type="Gene3D" id="1.20.5.2700">
    <property type="match status" value="1"/>
</dbReference>
<feature type="transmembrane region" description="Helical" evidence="8">
    <location>
        <begin position="280"/>
        <end position="304"/>
    </location>
</feature>
<feature type="transmembrane region" description="Helical" evidence="8">
    <location>
        <begin position="310"/>
        <end position="330"/>
    </location>
</feature>
<evidence type="ECO:0000259" key="9">
    <source>
        <dbReference type="Pfam" id="PF00361"/>
    </source>
</evidence>
<feature type="transmembrane region" description="Helical" evidence="8">
    <location>
        <begin position="102"/>
        <end position="120"/>
    </location>
</feature>
<dbReference type="Pfam" id="PF00361">
    <property type="entry name" value="Proton_antipo_M"/>
    <property type="match status" value="1"/>
</dbReference>
<dbReference type="PANTHER" id="PTHR42682">
    <property type="entry name" value="HYDROGENASE-4 COMPONENT F"/>
    <property type="match status" value="1"/>
</dbReference>
<name>A0A126QNN4_9BACT</name>
<evidence type="ECO:0000313" key="12">
    <source>
        <dbReference type="Proteomes" id="UP000055611"/>
    </source>
</evidence>
<dbReference type="NCBIfam" id="NF009310">
    <property type="entry name" value="PRK12668.1"/>
    <property type="match status" value="1"/>
</dbReference>
<dbReference type="EMBL" id="SOBK01000003">
    <property type="protein sequence ID" value="TDT89831.1"/>
    <property type="molecule type" value="Genomic_DNA"/>
</dbReference>
<keyword evidence="2" id="KW-1003">Cell membrane</keyword>
<evidence type="ECO:0000256" key="2">
    <source>
        <dbReference type="ARBA" id="ARBA00022475"/>
    </source>
</evidence>
<feature type="transmembrane region" description="Helical" evidence="8">
    <location>
        <begin position="342"/>
        <end position="362"/>
    </location>
</feature>
<evidence type="ECO:0000256" key="1">
    <source>
        <dbReference type="ARBA" id="ARBA00004651"/>
    </source>
</evidence>
<keyword evidence="12" id="KW-1185">Reference proteome</keyword>
<dbReference type="AlphaFoldDB" id="A0A126QNN4"/>
<comment type="subcellular location">
    <subcellularLocation>
        <location evidence="1">Cell membrane</location>
        <topology evidence="1">Multi-pass membrane protein</topology>
    </subcellularLocation>
    <subcellularLocation>
        <location evidence="7">Membrane</location>
        <topology evidence="7">Multi-pass membrane protein</topology>
    </subcellularLocation>
</comment>
<keyword evidence="6 8" id="KW-0472">Membrane</keyword>
<evidence type="ECO:0000256" key="5">
    <source>
        <dbReference type="ARBA" id="ARBA00023002"/>
    </source>
</evidence>
<feature type="transmembrane region" description="Helical" evidence="8">
    <location>
        <begin position="221"/>
        <end position="242"/>
    </location>
</feature>
<keyword evidence="3 7" id="KW-0812">Transmembrane</keyword>
<feature type="transmembrane region" description="Helical" evidence="8">
    <location>
        <begin position="580"/>
        <end position="598"/>
    </location>
</feature>
<dbReference type="GO" id="GO:0042773">
    <property type="term" value="P:ATP synthesis coupled electron transport"/>
    <property type="evidence" value="ECO:0007669"/>
    <property type="project" value="InterPro"/>
</dbReference>
<dbReference type="OrthoDB" id="9805769at2"/>
<feature type="transmembrane region" description="Helical" evidence="8">
    <location>
        <begin position="35"/>
        <end position="57"/>
    </location>
</feature>
<feature type="domain" description="NADH:quinone oxidoreductase/Mrp antiporter transmembrane" evidence="9">
    <location>
        <begin position="119"/>
        <end position="385"/>
    </location>
</feature>
<dbReference type="InterPro" id="IPR003918">
    <property type="entry name" value="NADH_UbQ_OxRdtase"/>
</dbReference>
<feature type="transmembrane region" description="Helical" evidence="8">
    <location>
        <begin position="77"/>
        <end position="95"/>
    </location>
</feature>
<reference evidence="10 12" key="1">
    <citation type="journal article" date="2016" name="Front. Microbiol.">
        <title>Genome Sequence of the Piezophilic, Mesophilic Sulfate-Reducing Bacterium Desulfovibrio indicus J2T.</title>
        <authorList>
            <person name="Cao J."/>
            <person name="Maignien L."/>
            <person name="Shao Z."/>
            <person name="Alain K."/>
            <person name="Jebbar M."/>
        </authorList>
    </citation>
    <scope>NUCLEOTIDE SEQUENCE [LARGE SCALE GENOMIC DNA]</scope>
    <source>
        <strain evidence="10 12">J2</strain>
    </source>
</reference>
<feature type="transmembrane region" description="Helical" evidence="8">
    <location>
        <begin position="155"/>
        <end position="172"/>
    </location>
</feature>
<dbReference type="EMBL" id="CP014206">
    <property type="protein sequence ID" value="AMK11439.1"/>
    <property type="molecule type" value="Genomic_DNA"/>
</dbReference>
<evidence type="ECO:0000313" key="13">
    <source>
        <dbReference type="Proteomes" id="UP000295506"/>
    </source>
</evidence>
<evidence type="ECO:0000256" key="8">
    <source>
        <dbReference type="SAM" id="Phobius"/>
    </source>
</evidence>
<dbReference type="GO" id="GO:0005886">
    <property type="term" value="C:plasma membrane"/>
    <property type="evidence" value="ECO:0007669"/>
    <property type="project" value="UniProtKB-SubCell"/>
</dbReference>
<feature type="transmembrane region" description="Helical" evidence="8">
    <location>
        <begin position="423"/>
        <end position="442"/>
    </location>
</feature>
<evidence type="ECO:0000256" key="7">
    <source>
        <dbReference type="RuleBase" id="RU000320"/>
    </source>
</evidence>
<dbReference type="InterPro" id="IPR001750">
    <property type="entry name" value="ND/Mrp_TM"/>
</dbReference>
<evidence type="ECO:0000313" key="10">
    <source>
        <dbReference type="EMBL" id="AMK11439.1"/>
    </source>
</evidence>
<protein>
    <submittedName>
        <fullName evidence="10">Cation:proton antiporter</fullName>
    </submittedName>
    <submittedName>
        <fullName evidence="11">Multisubunit sodium/proton antiporter MrpD subunit</fullName>
    </submittedName>
</protein>
<keyword evidence="4 8" id="KW-1133">Transmembrane helix</keyword>
<dbReference type="PANTHER" id="PTHR42682:SF4">
    <property type="entry name" value="NADH-UBIQUINONE_PLASTOQUINONE"/>
    <property type="match status" value="1"/>
</dbReference>
<feature type="transmembrane region" description="Helical" evidence="8">
    <location>
        <begin position="6"/>
        <end position="28"/>
    </location>
</feature>